<comment type="caution">
    <text evidence="1">The sequence shown here is derived from an EMBL/GenBank/DDBJ whole genome shotgun (WGS) entry which is preliminary data.</text>
</comment>
<accession>A0AAD1Y8M2</accession>
<protein>
    <submittedName>
        <fullName evidence="1">Uncharacterized protein</fullName>
    </submittedName>
</protein>
<reference evidence="1" key="1">
    <citation type="submission" date="2023-07" db="EMBL/GenBank/DDBJ databases">
        <authorList>
            <consortium name="AG Swart"/>
            <person name="Singh M."/>
            <person name="Singh A."/>
            <person name="Seah K."/>
            <person name="Emmerich C."/>
        </authorList>
    </citation>
    <scope>NUCLEOTIDE SEQUENCE</scope>
    <source>
        <strain evidence="1">DP1</strain>
    </source>
</reference>
<dbReference type="EMBL" id="CAMPGE010029223">
    <property type="protein sequence ID" value="CAI2386694.1"/>
    <property type="molecule type" value="Genomic_DNA"/>
</dbReference>
<gene>
    <name evidence="1" type="ORF">ECRASSUSDP1_LOCUS28318</name>
</gene>
<organism evidence="1 2">
    <name type="scientific">Euplotes crassus</name>
    <dbReference type="NCBI Taxonomy" id="5936"/>
    <lineage>
        <taxon>Eukaryota</taxon>
        <taxon>Sar</taxon>
        <taxon>Alveolata</taxon>
        <taxon>Ciliophora</taxon>
        <taxon>Intramacronucleata</taxon>
        <taxon>Spirotrichea</taxon>
        <taxon>Hypotrichia</taxon>
        <taxon>Euplotida</taxon>
        <taxon>Euplotidae</taxon>
        <taxon>Moneuplotes</taxon>
    </lineage>
</organism>
<dbReference type="AlphaFoldDB" id="A0AAD1Y8M2"/>
<evidence type="ECO:0000313" key="1">
    <source>
        <dbReference type="EMBL" id="CAI2386694.1"/>
    </source>
</evidence>
<keyword evidence="2" id="KW-1185">Reference proteome</keyword>
<sequence length="101" mass="11773">MKMILKVFLPMEKRKGTIQILSDPKPSQGHQNLIRLKEPEESLKVILLLLLCIELSLRCLSQTKLRNLMTRRSVNQKLLQDRIKIGRVARARELLKKACKE</sequence>
<evidence type="ECO:0000313" key="2">
    <source>
        <dbReference type="Proteomes" id="UP001295684"/>
    </source>
</evidence>
<proteinExistence type="predicted"/>
<dbReference type="Proteomes" id="UP001295684">
    <property type="component" value="Unassembled WGS sequence"/>
</dbReference>
<name>A0AAD1Y8M2_EUPCR</name>